<evidence type="ECO:0000256" key="1">
    <source>
        <dbReference type="ARBA" id="ARBA00000900"/>
    </source>
</evidence>
<organism evidence="13 14">
    <name type="scientific">Ricinus communis</name>
    <name type="common">Castor bean</name>
    <dbReference type="NCBI Taxonomy" id="3988"/>
    <lineage>
        <taxon>Eukaryota</taxon>
        <taxon>Viridiplantae</taxon>
        <taxon>Streptophyta</taxon>
        <taxon>Embryophyta</taxon>
        <taxon>Tracheophyta</taxon>
        <taxon>Spermatophyta</taxon>
        <taxon>Magnoliopsida</taxon>
        <taxon>eudicotyledons</taxon>
        <taxon>Gunneridae</taxon>
        <taxon>Pentapetalae</taxon>
        <taxon>rosids</taxon>
        <taxon>fabids</taxon>
        <taxon>Malpighiales</taxon>
        <taxon>Euphorbiaceae</taxon>
        <taxon>Acalyphoideae</taxon>
        <taxon>Acalypheae</taxon>
        <taxon>Ricinus</taxon>
    </lineage>
</organism>
<name>B9RZ96_RICCO</name>
<keyword evidence="6 10" id="KW-0812">Transmembrane</keyword>
<dbReference type="Pfam" id="PF11145">
    <property type="entry name" value="DUF2921"/>
    <property type="match status" value="1"/>
</dbReference>
<sequence length="964" mass="108776">MGETSSTPQLSPLQKCNNKSSLLDPSKTLKFSFTALFLSFYFLLLTTTAAATTPISPSNFLSYYTQHCNDIVPESPSTNTHINFALGQDKTLHFDIAYFTGGNQILPNKNATQNAVVPLSFHPKRSTIYFTQTPHVVILQATLRFHFPVHFNSRNLREIRFRPPRIPVRSRSLDFELYGLWSMETGKLCMVGSSRSSFSNLGGVVSSFNNTNVVLKLKYPVVFSNVSSLISGVLESVNDKSSLGYFEPISILGIPHFGEYNYTLINKGNDNVCFEGNDRGNDNLHLEWLDPSTCLTHLYRFARNLKLEYGKDCHRNGSGRCNPFGGDSGILPKFMTIQGIRCERGGNGGIQLLIGFSNSVYYGHGPFGYERVFDPHTMFIGEGVWDEKKDKLCVVACRVLKLKYSLVNASVGDCSIQLSLWFSKTLTIRERNTVVGQISSGIAVNETGYFDRIGFHGSGNMIRGLTGLKYKYTMLDRVNKFCPIKKTMRGAAGKAYPNAYSTDMRFLMSVRNVKGQIAQGFSSPLFVGDQLLEPYRMNDNHSGLVNISYSMTFTTSSDFQLGDKLLSNASVEISAEGTYDKETGVLCMIGCSHLTSDDENSAKDSSVDCDILVNIQFSPLNAKGRDNTKGTIKSMRGKMDSVYFRQLEISSNSIYKSQATESIWRMDMEITMVLVSNTLACVFVGLQLYHVKKHPDVLPFISFVMLIVLTLGYMIPLLLNFEAFFIGNHNRQNIFLESGGWLELNEVLVRVVTMIAFLLQFRLFQLSCSARYTDGRHKSLWVSEKRVLYLSLPLYIGGGLIAWYAHQWRNSYTSPYLRPRHIAYQQHYQWKDIKSYGGFILDGFLLPQIMFNVFLNCKENSLASSFYVGKTIVRLLPHAYDLYRAHSSSWSLDLSYIYGSHKHDFYSTTWDIIIPFVGLLLAAFIYLQQRFGGRCFIPRKFRETSGYEKVPVASSEEVRVEAGH</sequence>
<feature type="domain" description="DUF2921" evidence="12">
    <location>
        <begin position="292"/>
        <end position="453"/>
    </location>
</feature>
<dbReference type="KEGG" id="rcu:8279506"/>
<proteinExistence type="predicted"/>
<comment type="subcellular location">
    <subcellularLocation>
        <location evidence="2">Endomembrane system</location>
        <topology evidence="2">Multi-pass membrane protein</topology>
    </subcellularLocation>
</comment>
<feature type="transmembrane region" description="Helical" evidence="10">
    <location>
        <begin position="703"/>
        <end position="727"/>
    </location>
</feature>
<dbReference type="EC" id="2.3.2.27" evidence="4"/>
<dbReference type="eggNOG" id="ENOG502QS79">
    <property type="taxonomic scope" value="Eukaryota"/>
</dbReference>
<evidence type="ECO:0000259" key="12">
    <source>
        <dbReference type="Pfam" id="PF25333"/>
    </source>
</evidence>
<keyword evidence="14" id="KW-1185">Reference proteome</keyword>
<gene>
    <name evidence="13" type="ORF">RCOM_0936630</name>
</gene>
<feature type="transmembrane region" description="Helical" evidence="10">
    <location>
        <begin position="747"/>
        <end position="766"/>
    </location>
</feature>
<evidence type="ECO:0000256" key="8">
    <source>
        <dbReference type="ARBA" id="ARBA00022989"/>
    </source>
</evidence>
<dbReference type="Proteomes" id="UP000008311">
    <property type="component" value="Unassembled WGS sequence"/>
</dbReference>
<evidence type="ECO:0000313" key="13">
    <source>
        <dbReference type="EMBL" id="EEF43276.1"/>
    </source>
</evidence>
<keyword evidence="9 10" id="KW-0472">Membrane</keyword>
<keyword evidence="8 10" id="KW-1133">Transmembrane helix</keyword>
<keyword evidence="5" id="KW-0808">Transferase</keyword>
<dbReference type="GO" id="GO:0061630">
    <property type="term" value="F:ubiquitin protein ligase activity"/>
    <property type="evidence" value="ECO:0007669"/>
    <property type="project" value="UniProtKB-EC"/>
</dbReference>
<dbReference type="AlphaFoldDB" id="B9RZ96"/>
<accession>B9RZ96</accession>
<dbReference type="FunCoup" id="B9RZ96">
    <property type="interactions" value="1446"/>
</dbReference>
<evidence type="ECO:0000256" key="5">
    <source>
        <dbReference type="ARBA" id="ARBA00022679"/>
    </source>
</evidence>
<feature type="domain" description="DUF2921" evidence="12">
    <location>
        <begin position="64"/>
        <end position="250"/>
    </location>
</feature>
<evidence type="ECO:0000313" key="14">
    <source>
        <dbReference type="Proteomes" id="UP000008311"/>
    </source>
</evidence>
<dbReference type="PANTHER" id="PTHR33389:SF22">
    <property type="entry name" value="FAMILY PROTEIN, PUTATIVE (DUF2921)-RELATED"/>
    <property type="match status" value="1"/>
</dbReference>
<dbReference type="PANTHER" id="PTHR33389">
    <property type="entry name" value="FAMILY PROTEIN, PUTATIVE (DUF2921)-RELATED"/>
    <property type="match status" value="1"/>
</dbReference>
<evidence type="ECO:0000256" key="10">
    <source>
        <dbReference type="SAM" id="Phobius"/>
    </source>
</evidence>
<reference evidence="14" key="1">
    <citation type="journal article" date="2010" name="Nat. Biotechnol.">
        <title>Draft genome sequence of the oilseed species Ricinus communis.</title>
        <authorList>
            <person name="Chan A.P."/>
            <person name="Crabtree J."/>
            <person name="Zhao Q."/>
            <person name="Lorenzi H."/>
            <person name="Orvis J."/>
            <person name="Puiu D."/>
            <person name="Melake-Berhan A."/>
            <person name="Jones K.M."/>
            <person name="Redman J."/>
            <person name="Chen G."/>
            <person name="Cahoon E.B."/>
            <person name="Gedil M."/>
            <person name="Stanke M."/>
            <person name="Haas B.J."/>
            <person name="Wortman J.R."/>
            <person name="Fraser-Liggett C.M."/>
            <person name="Ravel J."/>
            <person name="Rabinowicz P.D."/>
        </authorList>
    </citation>
    <scope>NUCLEOTIDE SEQUENCE [LARGE SCALE GENOMIC DNA]</scope>
    <source>
        <strain evidence="14">cv. Hale</strain>
    </source>
</reference>
<feature type="transmembrane region" description="Helical" evidence="10">
    <location>
        <begin position="905"/>
        <end position="927"/>
    </location>
</feature>
<feature type="domain" description="SWEET-like" evidence="11">
    <location>
        <begin position="658"/>
        <end position="941"/>
    </location>
</feature>
<evidence type="ECO:0000256" key="3">
    <source>
        <dbReference type="ARBA" id="ARBA00004906"/>
    </source>
</evidence>
<dbReference type="InParanoid" id="B9RZ96"/>
<dbReference type="InterPro" id="IPR057425">
    <property type="entry name" value="DUF2921_N"/>
</dbReference>
<comment type="catalytic activity">
    <reaction evidence="1">
        <text>S-ubiquitinyl-[E2 ubiquitin-conjugating enzyme]-L-cysteine + [acceptor protein]-L-lysine = [E2 ubiquitin-conjugating enzyme]-L-cysteine + N(6)-ubiquitinyl-[acceptor protein]-L-lysine.</text>
        <dbReference type="EC" id="2.3.2.27"/>
    </reaction>
</comment>
<feature type="transmembrane region" description="Helical" evidence="10">
    <location>
        <begin position="670"/>
        <end position="691"/>
    </location>
</feature>
<dbReference type="GO" id="GO:0012505">
    <property type="term" value="C:endomembrane system"/>
    <property type="evidence" value="ECO:0007669"/>
    <property type="project" value="UniProtKB-SubCell"/>
</dbReference>
<evidence type="ECO:0000256" key="2">
    <source>
        <dbReference type="ARBA" id="ARBA00004127"/>
    </source>
</evidence>
<evidence type="ECO:0000256" key="6">
    <source>
        <dbReference type="ARBA" id="ARBA00022692"/>
    </source>
</evidence>
<dbReference type="EMBL" id="EQ973834">
    <property type="protein sequence ID" value="EEF43276.1"/>
    <property type="molecule type" value="Genomic_DNA"/>
</dbReference>
<dbReference type="STRING" id="3988.B9RZ96"/>
<feature type="domain" description="DUF2921" evidence="12">
    <location>
        <begin position="479"/>
        <end position="647"/>
    </location>
</feature>
<evidence type="ECO:0000259" key="11">
    <source>
        <dbReference type="Pfam" id="PF11145"/>
    </source>
</evidence>
<dbReference type="Pfam" id="PF25333">
    <property type="entry name" value="DUF2921_N"/>
    <property type="match status" value="3"/>
</dbReference>
<keyword evidence="7" id="KW-0833">Ubl conjugation pathway</keyword>
<feature type="transmembrane region" description="Helical" evidence="10">
    <location>
        <begin position="787"/>
        <end position="806"/>
    </location>
</feature>
<dbReference type="OrthoDB" id="607498at2759"/>
<dbReference type="InterPro" id="IPR021319">
    <property type="entry name" value="DUF2921"/>
</dbReference>
<evidence type="ECO:0000256" key="9">
    <source>
        <dbReference type="ARBA" id="ARBA00023136"/>
    </source>
</evidence>
<evidence type="ECO:0000256" key="4">
    <source>
        <dbReference type="ARBA" id="ARBA00012483"/>
    </source>
</evidence>
<evidence type="ECO:0000256" key="7">
    <source>
        <dbReference type="ARBA" id="ARBA00022786"/>
    </source>
</evidence>
<protein>
    <recommendedName>
        <fullName evidence="4">RING-type E3 ubiquitin transferase</fullName>
        <ecNumber evidence="4">2.3.2.27</ecNumber>
    </recommendedName>
</protein>
<comment type="pathway">
    <text evidence="3">Protein modification; protein ubiquitination.</text>
</comment>
<feature type="transmembrane region" description="Helical" evidence="10">
    <location>
        <begin position="31"/>
        <end position="51"/>
    </location>
</feature>